<keyword evidence="4" id="KW-1185">Reference proteome</keyword>
<dbReference type="EMBL" id="JAVIJP010000007">
    <property type="protein sequence ID" value="KAL3649789.1"/>
    <property type="molecule type" value="Genomic_DNA"/>
</dbReference>
<evidence type="ECO:0000259" key="1">
    <source>
        <dbReference type="Pfam" id="PF00646"/>
    </source>
</evidence>
<dbReference type="NCBIfam" id="TIGR01640">
    <property type="entry name" value="F_box_assoc_1"/>
    <property type="match status" value="1"/>
</dbReference>
<dbReference type="InterPro" id="IPR036047">
    <property type="entry name" value="F-box-like_dom_sf"/>
</dbReference>
<dbReference type="PANTHER" id="PTHR35546:SF134">
    <property type="entry name" value="F-BOX ASSOCIATED DOMAIN-CONTAINING PROTEIN"/>
    <property type="match status" value="1"/>
</dbReference>
<accession>A0ABD3E9P1</accession>
<dbReference type="PANTHER" id="PTHR35546">
    <property type="entry name" value="F-BOX PROTEIN INTERACTION DOMAIN PROTEIN-RELATED"/>
    <property type="match status" value="1"/>
</dbReference>
<gene>
    <name evidence="3" type="ORF">CASFOL_006192</name>
</gene>
<proteinExistence type="predicted"/>
<evidence type="ECO:0008006" key="5">
    <source>
        <dbReference type="Google" id="ProtNLM"/>
    </source>
</evidence>
<dbReference type="Pfam" id="PF00646">
    <property type="entry name" value="F-box"/>
    <property type="match status" value="1"/>
</dbReference>
<dbReference type="Pfam" id="PF24750">
    <property type="entry name" value="b-prop_At3g26010-like"/>
    <property type="match status" value="1"/>
</dbReference>
<dbReference type="InterPro" id="IPR001810">
    <property type="entry name" value="F-box_dom"/>
</dbReference>
<evidence type="ECO:0000259" key="2">
    <source>
        <dbReference type="Pfam" id="PF24750"/>
    </source>
</evidence>
<organism evidence="3 4">
    <name type="scientific">Castilleja foliolosa</name>
    <dbReference type="NCBI Taxonomy" id="1961234"/>
    <lineage>
        <taxon>Eukaryota</taxon>
        <taxon>Viridiplantae</taxon>
        <taxon>Streptophyta</taxon>
        <taxon>Embryophyta</taxon>
        <taxon>Tracheophyta</taxon>
        <taxon>Spermatophyta</taxon>
        <taxon>Magnoliopsida</taxon>
        <taxon>eudicotyledons</taxon>
        <taxon>Gunneridae</taxon>
        <taxon>Pentapetalae</taxon>
        <taxon>asterids</taxon>
        <taxon>lamiids</taxon>
        <taxon>Lamiales</taxon>
        <taxon>Orobanchaceae</taxon>
        <taxon>Pedicularideae</taxon>
        <taxon>Castillejinae</taxon>
        <taxon>Castilleja</taxon>
    </lineage>
</organism>
<comment type="caution">
    <text evidence="3">The sequence shown here is derived from an EMBL/GenBank/DDBJ whole genome shotgun (WGS) entry which is preliminary data.</text>
</comment>
<evidence type="ECO:0000313" key="4">
    <source>
        <dbReference type="Proteomes" id="UP001632038"/>
    </source>
</evidence>
<dbReference type="InterPro" id="IPR017451">
    <property type="entry name" value="F-box-assoc_interact_dom"/>
</dbReference>
<dbReference type="Gene3D" id="1.20.1280.50">
    <property type="match status" value="1"/>
</dbReference>
<sequence>MVKLLKMNDVDDVSKNSSSSAQIVASIDDLLIQIIKRLPFKNLVQLKLVSKYWNSLLLDPNLCLLRNRPAVGFIFEFRTIRKYEATWRTIFLDKSISKTTQNMPPTNDSWYPDYKILHSCNGLLVLYNPARRVNQKCYIYNPTTRKHIQLPLPKAAEYHSIIGMYLAFDPSKSPHYRVVCVLKSIFDWSWLEVYSPETGLWMQVDVLFEENKYFDCTDGVYWNGAIHWVKLGTGPREFVYLNPYCDQTLKVFPSPPLKDGSYDKRNDYSFGESCGHLHFVDAYRTLDEFIVYEMKRDYSEWFVRYKVNLPEMKMDYSCYSHWPEMYEIHFRYSDRHYTVVRGKNDEDSFLVIANEKRIVRYNFEQKTCETLCDFDSTYRDHSMSFLCLRRSFQYIESICSV</sequence>
<evidence type="ECO:0000313" key="3">
    <source>
        <dbReference type="EMBL" id="KAL3649789.1"/>
    </source>
</evidence>
<dbReference type="InterPro" id="IPR055290">
    <property type="entry name" value="At3g26010-like"/>
</dbReference>
<feature type="domain" description="F-box" evidence="1">
    <location>
        <begin position="28"/>
        <end position="63"/>
    </location>
</feature>
<feature type="domain" description="F-box protein At3g26010-like beta-propeller" evidence="2">
    <location>
        <begin position="92"/>
        <end position="381"/>
    </location>
</feature>
<dbReference type="Proteomes" id="UP001632038">
    <property type="component" value="Unassembled WGS sequence"/>
</dbReference>
<name>A0ABD3E9P1_9LAMI</name>
<dbReference type="AlphaFoldDB" id="A0ABD3E9P1"/>
<dbReference type="SUPFAM" id="SSF81383">
    <property type="entry name" value="F-box domain"/>
    <property type="match status" value="1"/>
</dbReference>
<protein>
    <recommendedName>
        <fullName evidence="5">F-box domain-containing protein</fullName>
    </recommendedName>
</protein>
<dbReference type="InterPro" id="IPR056592">
    <property type="entry name" value="Beta-prop_At3g26010-like"/>
</dbReference>
<reference evidence="4" key="1">
    <citation type="journal article" date="2024" name="IScience">
        <title>Strigolactones Initiate the Formation of Haustorium-like Structures in Castilleja.</title>
        <authorList>
            <person name="Buerger M."/>
            <person name="Peterson D."/>
            <person name="Chory J."/>
        </authorList>
    </citation>
    <scope>NUCLEOTIDE SEQUENCE [LARGE SCALE GENOMIC DNA]</scope>
</reference>